<dbReference type="CDD" id="cd22231">
    <property type="entry name" value="RHH_NikR_HicB-like"/>
    <property type="match status" value="1"/>
</dbReference>
<reference evidence="2 3" key="1">
    <citation type="submission" date="2016-02" db="EMBL/GenBank/DDBJ databases">
        <title>Genome sequence of Moorella mulderi DSM 14980.</title>
        <authorList>
            <person name="Poehlein A."/>
            <person name="Daniel R."/>
        </authorList>
    </citation>
    <scope>NUCLEOTIDE SEQUENCE [LARGE SCALE GENOMIC DNA]</scope>
    <source>
        <strain evidence="2 3">DSM 14980</strain>
    </source>
</reference>
<dbReference type="InterPro" id="IPR002145">
    <property type="entry name" value="CopG"/>
</dbReference>
<evidence type="ECO:0000313" key="3">
    <source>
        <dbReference type="Proteomes" id="UP000075670"/>
    </source>
</evidence>
<dbReference type="Gene3D" id="1.10.1220.10">
    <property type="entry name" value="Met repressor-like"/>
    <property type="match status" value="1"/>
</dbReference>
<evidence type="ECO:0000259" key="1">
    <source>
        <dbReference type="Pfam" id="PF01402"/>
    </source>
</evidence>
<accession>A0A151B0P8</accession>
<proteinExistence type="predicted"/>
<dbReference type="Proteomes" id="UP000075670">
    <property type="component" value="Unassembled WGS sequence"/>
</dbReference>
<dbReference type="InterPro" id="IPR013321">
    <property type="entry name" value="Arc_rbn_hlx_hlx"/>
</dbReference>
<feature type="domain" description="Ribbon-helix-helix protein CopG" evidence="1">
    <location>
        <begin position="3"/>
        <end position="42"/>
    </location>
</feature>
<keyword evidence="3" id="KW-1185">Reference proteome</keyword>
<sequence>MRTIQITIDEPMLVEVDRVTQQLGITRSAFIRHALQLALKQQKISLLERKHREGYAKKPVEAGEFDIWEAEQEWENL</sequence>
<dbReference type="EMBL" id="LTBC01000001">
    <property type="protein sequence ID" value="KYH33491.1"/>
    <property type="molecule type" value="Genomic_DNA"/>
</dbReference>
<dbReference type="SUPFAM" id="SSF47598">
    <property type="entry name" value="Ribbon-helix-helix"/>
    <property type="match status" value="1"/>
</dbReference>
<dbReference type="InterPro" id="IPR010985">
    <property type="entry name" value="Ribbon_hlx_hlx"/>
</dbReference>
<evidence type="ECO:0000313" key="2">
    <source>
        <dbReference type="EMBL" id="KYH33491.1"/>
    </source>
</evidence>
<dbReference type="RefSeq" id="WP_062280366.1">
    <property type="nucleotide sequence ID" value="NZ_LTBC01000001.1"/>
</dbReference>
<dbReference type="PATRIC" id="fig|1122241.3.peg.212"/>
<dbReference type="AlphaFoldDB" id="A0A151B0P8"/>
<dbReference type="OrthoDB" id="163449at2"/>
<dbReference type="Pfam" id="PF01402">
    <property type="entry name" value="RHH_1"/>
    <property type="match status" value="1"/>
</dbReference>
<organism evidence="2 3">
    <name type="scientific">Moorella mulderi DSM 14980</name>
    <dbReference type="NCBI Taxonomy" id="1122241"/>
    <lineage>
        <taxon>Bacteria</taxon>
        <taxon>Bacillati</taxon>
        <taxon>Bacillota</taxon>
        <taxon>Clostridia</taxon>
        <taxon>Neomoorellales</taxon>
        <taxon>Neomoorellaceae</taxon>
        <taxon>Neomoorella</taxon>
    </lineage>
</organism>
<gene>
    <name evidence="2" type="ORF">MOMUL_01920</name>
</gene>
<comment type="caution">
    <text evidence="2">The sequence shown here is derived from an EMBL/GenBank/DDBJ whole genome shotgun (WGS) entry which is preliminary data.</text>
</comment>
<dbReference type="GO" id="GO:0006355">
    <property type="term" value="P:regulation of DNA-templated transcription"/>
    <property type="evidence" value="ECO:0007669"/>
    <property type="project" value="InterPro"/>
</dbReference>
<name>A0A151B0P8_9FIRM</name>
<protein>
    <recommendedName>
        <fullName evidence="1">Ribbon-helix-helix protein CopG domain-containing protein</fullName>
    </recommendedName>
</protein>